<gene>
    <name evidence="2" type="ORF">CRG98_034687</name>
</gene>
<dbReference type="EMBL" id="PGOL01002819">
    <property type="protein sequence ID" value="PKI44925.1"/>
    <property type="molecule type" value="Genomic_DNA"/>
</dbReference>
<evidence type="ECO:0000313" key="2">
    <source>
        <dbReference type="EMBL" id="PKI44925.1"/>
    </source>
</evidence>
<evidence type="ECO:0000313" key="3">
    <source>
        <dbReference type="Proteomes" id="UP000233551"/>
    </source>
</evidence>
<protein>
    <submittedName>
        <fullName evidence="2">Uncharacterized protein</fullName>
    </submittedName>
</protein>
<dbReference type="STRING" id="22663.A0A2I0ILN6"/>
<sequence>MGVHLTVGVNLCILLAWGNVLPKLSLFSLFLHNSKWVTATLQQAITEPKSQTFISESLVITLWKCNARITGITSIAGITADSDSLPLGIRRHSTPELESFSTRHSAKQNPSSHSRGIINESTMAQQQIRNPTKCNHSSNNVGPRQIRILRVSHSLHCSQNSTPGTQLHRNQFASNDTFCHNIDCSTDKLSDGGITMIPSTPHATPQRSHLLFASIFILQCISCDFSARGSVPFGSIPTTFLHRGQSPSGIRPLRVNPDYFSALGSVPFGLVPTTFLHWGQSPSGQSRLLFCTGVSPLRVSLDFNFCIGVSPDYFSTLGSVPFGSIPTLISAQGSVPFGSVPTTFLHWGQFPSGLSRLLFCTGGSVSSGSIPTTILHRGQSPSGQSRLLFCTGVSPLRGSVSSGSIPTTILHRGQSPSGQSRLLFCTGVSPLRVSPDYFSALGSVPFGLVPTTFLHWGQSPSGQSRLLFCTGVSPLRVSPDFNFCTGVSPLRVNPDYFSAQGSVPFGSVPATFLHWGQSPSGQS</sequence>
<comment type="caution">
    <text evidence="2">The sequence shown here is derived from an EMBL/GenBank/DDBJ whole genome shotgun (WGS) entry which is preliminary data.</text>
</comment>
<proteinExistence type="predicted"/>
<dbReference type="Proteomes" id="UP000233551">
    <property type="component" value="Unassembled WGS sequence"/>
</dbReference>
<evidence type="ECO:0000256" key="1">
    <source>
        <dbReference type="SAM" id="MobiDB-lite"/>
    </source>
</evidence>
<feature type="compositionally biased region" description="Polar residues" evidence="1">
    <location>
        <begin position="99"/>
        <end position="115"/>
    </location>
</feature>
<accession>A0A2I0ILN6</accession>
<feature type="region of interest" description="Disordered" evidence="1">
    <location>
        <begin position="96"/>
        <end position="115"/>
    </location>
</feature>
<reference evidence="2 3" key="1">
    <citation type="submission" date="2017-11" db="EMBL/GenBank/DDBJ databases">
        <title>De-novo sequencing of pomegranate (Punica granatum L.) genome.</title>
        <authorList>
            <person name="Akparov Z."/>
            <person name="Amiraslanov A."/>
            <person name="Hajiyeva S."/>
            <person name="Abbasov M."/>
            <person name="Kaur K."/>
            <person name="Hamwieh A."/>
            <person name="Solovyev V."/>
            <person name="Salamov A."/>
            <person name="Braich B."/>
            <person name="Kosarev P."/>
            <person name="Mahmoud A."/>
            <person name="Hajiyev E."/>
            <person name="Babayeva S."/>
            <person name="Izzatullayeva V."/>
            <person name="Mammadov A."/>
            <person name="Mammadov A."/>
            <person name="Sharifova S."/>
            <person name="Ojaghi J."/>
            <person name="Eynullazada K."/>
            <person name="Bayramov B."/>
            <person name="Abdulazimova A."/>
            <person name="Shahmuradov I."/>
        </authorList>
    </citation>
    <scope>NUCLEOTIDE SEQUENCE [LARGE SCALE GENOMIC DNA]</scope>
    <source>
        <strain evidence="3">cv. AG2017</strain>
        <tissue evidence="2">Leaf</tissue>
    </source>
</reference>
<organism evidence="2 3">
    <name type="scientific">Punica granatum</name>
    <name type="common">Pomegranate</name>
    <dbReference type="NCBI Taxonomy" id="22663"/>
    <lineage>
        <taxon>Eukaryota</taxon>
        <taxon>Viridiplantae</taxon>
        <taxon>Streptophyta</taxon>
        <taxon>Embryophyta</taxon>
        <taxon>Tracheophyta</taxon>
        <taxon>Spermatophyta</taxon>
        <taxon>Magnoliopsida</taxon>
        <taxon>eudicotyledons</taxon>
        <taxon>Gunneridae</taxon>
        <taxon>Pentapetalae</taxon>
        <taxon>rosids</taxon>
        <taxon>malvids</taxon>
        <taxon>Myrtales</taxon>
        <taxon>Lythraceae</taxon>
        <taxon>Punica</taxon>
    </lineage>
</organism>
<name>A0A2I0ILN6_PUNGR</name>
<dbReference type="AlphaFoldDB" id="A0A2I0ILN6"/>
<keyword evidence="3" id="KW-1185">Reference proteome</keyword>